<keyword evidence="2" id="KW-1185">Reference proteome</keyword>
<dbReference type="InterPro" id="IPR011008">
    <property type="entry name" value="Dimeric_a/b-barrel"/>
</dbReference>
<dbReference type="AlphaFoldDB" id="A0AAI8VFI3"/>
<dbReference type="SUPFAM" id="SSF54909">
    <property type="entry name" value="Dimeric alpha+beta barrel"/>
    <property type="match status" value="1"/>
</dbReference>
<name>A0AAI8VFI3_9PEZI</name>
<comment type="caution">
    <text evidence="1">The sequence shown here is derived from an EMBL/GenBank/DDBJ whole genome shotgun (WGS) entry which is preliminary data.</text>
</comment>
<reference evidence="1" key="1">
    <citation type="submission" date="2023-10" db="EMBL/GenBank/DDBJ databases">
        <authorList>
            <person name="Hackl T."/>
        </authorList>
    </citation>
    <scope>NUCLEOTIDE SEQUENCE</scope>
</reference>
<dbReference type="Proteomes" id="UP001295740">
    <property type="component" value="Unassembled WGS sequence"/>
</dbReference>
<gene>
    <name evidence="1" type="ORF">KHLLAP_LOCUS3895</name>
</gene>
<evidence type="ECO:0000313" key="1">
    <source>
        <dbReference type="EMBL" id="CAJ2503427.1"/>
    </source>
</evidence>
<dbReference type="EMBL" id="CAUWAG010000006">
    <property type="protein sequence ID" value="CAJ2503427.1"/>
    <property type="molecule type" value="Genomic_DNA"/>
</dbReference>
<proteinExistence type="predicted"/>
<organism evidence="1 2">
    <name type="scientific">Anthostomella pinea</name>
    <dbReference type="NCBI Taxonomy" id="933095"/>
    <lineage>
        <taxon>Eukaryota</taxon>
        <taxon>Fungi</taxon>
        <taxon>Dikarya</taxon>
        <taxon>Ascomycota</taxon>
        <taxon>Pezizomycotina</taxon>
        <taxon>Sordariomycetes</taxon>
        <taxon>Xylariomycetidae</taxon>
        <taxon>Xylariales</taxon>
        <taxon>Xylariaceae</taxon>
        <taxon>Anthostomella</taxon>
    </lineage>
</organism>
<protein>
    <submittedName>
        <fullName evidence="1">Uu.00g108210.m01.CDS01</fullName>
    </submittedName>
</protein>
<sequence>MAIIELAYPQLKKDAELIRAAEPEMIPLILKALQEAGAVNGLRGFIHSEDGRDVTTDVREVLLLEWPSASKFRDFLTSPLYLEFAERIKSVSDGPPIFKLHETSDSSKLFGSDTILEVLEIRPNERVTEEDVQGILHTVQSGFEKLNSPKAVYGSSLNLDKKEVVVIGVFANDAELDAAQVASSRPEMLAHVGGSAMVTRLIAHVGRVPL</sequence>
<accession>A0AAI8VFI3</accession>
<evidence type="ECO:0000313" key="2">
    <source>
        <dbReference type="Proteomes" id="UP001295740"/>
    </source>
</evidence>